<dbReference type="EMBL" id="JACHLK010000011">
    <property type="protein sequence ID" value="MBB6562105.1"/>
    <property type="molecule type" value="Genomic_DNA"/>
</dbReference>
<evidence type="ECO:0000313" key="3">
    <source>
        <dbReference type="Proteomes" id="UP000575083"/>
    </source>
</evidence>
<proteinExistence type="predicted"/>
<dbReference type="RefSeq" id="WP_184861795.1">
    <property type="nucleotide sequence ID" value="NZ_JACHLK010000011.1"/>
</dbReference>
<accession>A0A7X0PHL3</accession>
<evidence type="ECO:0000313" key="2">
    <source>
        <dbReference type="EMBL" id="MBB6562105.1"/>
    </source>
</evidence>
<keyword evidence="2" id="KW-0346">Stress response</keyword>
<reference evidence="2 3" key="1">
    <citation type="submission" date="2020-08" db="EMBL/GenBank/DDBJ databases">
        <title>Functional genomics of gut bacteria from endangered species of beetles.</title>
        <authorList>
            <person name="Carlos-Shanley C."/>
        </authorList>
    </citation>
    <scope>NUCLEOTIDE SEQUENCE [LARGE SCALE GENOMIC DNA]</scope>
    <source>
        <strain evidence="2 3">S00198</strain>
    </source>
</reference>
<gene>
    <name evidence="2" type="ORF">HNP48_004814</name>
</gene>
<dbReference type="Proteomes" id="UP000575083">
    <property type="component" value="Unassembled WGS sequence"/>
</dbReference>
<keyword evidence="3" id="KW-1185">Reference proteome</keyword>
<feature type="region of interest" description="Disordered" evidence="1">
    <location>
        <begin position="94"/>
        <end position="119"/>
    </location>
</feature>
<name>A0A7X0PHL3_9BURK</name>
<protein>
    <submittedName>
        <fullName evidence="2">Molecular chaperone GrpE (Heat shock protein)</fullName>
    </submittedName>
</protein>
<evidence type="ECO:0000256" key="1">
    <source>
        <dbReference type="SAM" id="MobiDB-lite"/>
    </source>
</evidence>
<sequence>MTISFVAIAERDLIFVGSDGHQTPVHVAVGAPYADARTAGMEKYAACLVLTCDDPELTTEMFGEDEMEALVAALEFVESFLQNLVRVYGGKLTTPDGTPFDPAGSMLLKESRKRASRNA</sequence>
<organism evidence="2 3">
    <name type="scientific">Acidovorax soli</name>
    <dbReference type="NCBI Taxonomy" id="592050"/>
    <lineage>
        <taxon>Bacteria</taxon>
        <taxon>Pseudomonadati</taxon>
        <taxon>Pseudomonadota</taxon>
        <taxon>Betaproteobacteria</taxon>
        <taxon>Burkholderiales</taxon>
        <taxon>Comamonadaceae</taxon>
        <taxon>Acidovorax</taxon>
    </lineage>
</organism>
<dbReference type="AlphaFoldDB" id="A0A7X0PHL3"/>
<comment type="caution">
    <text evidence="2">The sequence shown here is derived from an EMBL/GenBank/DDBJ whole genome shotgun (WGS) entry which is preliminary data.</text>
</comment>